<evidence type="ECO:0000313" key="3">
    <source>
        <dbReference type="Proteomes" id="UP000660339"/>
    </source>
</evidence>
<dbReference type="Gene3D" id="3.10.450.50">
    <property type="match status" value="1"/>
</dbReference>
<sequence length="140" mass="14725">MSDAATAVIDDADLAAVTSVPQRIIEAWAKHDADAFAAAFTEDGTLILPGDIFLRGREEVRGFMAAAFAGPYQGTRVTGTPLALKPLGESVVLVLTQGGVLVPGEEAVSAERAIRASWLLAKQDGEWLITAYQNTPVKAS</sequence>
<dbReference type="Pfam" id="PF13474">
    <property type="entry name" value="SnoaL_3"/>
    <property type="match status" value="1"/>
</dbReference>
<dbReference type="AlphaFoldDB" id="A0A8J3LHN4"/>
<dbReference type="InterPro" id="IPR037401">
    <property type="entry name" value="SnoaL-like"/>
</dbReference>
<comment type="caution">
    <text evidence="2">The sequence shown here is derived from an EMBL/GenBank/DDBJ whole genome shotgun (WGS) entry which is preliminary data.</text>
</comment>
<dbReference type="InterPro" id="IPR032710">
    <property type="entry name" value="NTF2-like_dom_sf"/>
</dbReference>
<keyword evidence="3" id="KW-1185">Reference proteome</keyword>
<reference evidence="2" key="1">
    <citation type="submission" date="2021-01" db="EMBL/GenBank/DDBJ databases">
        <title>Whole genome shotgun sequence of Catellatospora methionotrophica NBRC 14553.</title>
        <authorList>
            <person name="Komaki H."/>
            <person name="Tamura T."/>
        </authorList>
    </citation>
    <scope>NUCLEOTIDE SEQUENCE</scope>
    <source>
        <strain evidence="2">NBRC 14553</strain>
    </source>
</reference>
<name>A0A8J3LHN4_9ACTN</name>
<feature type="domain" description="SnoaL-like" evidence="1">
    <location>
        <begin position="18"/>
        <end position="133"/>
    </location>
</feature>
<evidence type="ECO:0000259" key="1">
    <source>
        <dbReference type="Pfam" id="PF13474"/>
    </source>
</evidence>
<dbReference type="InterPro" id="IPR011944">
    <property type="entry name" value="Steroid_delta5-4_isomerase"/>
</dbReference>
<dbReference type="NCBIfam" id="TIGR02246">
    <property type="entry name" value="SgcJ/EcaC family oxidoreductase"/>
    <property type="match status" value="1"/>
</dbReference>
<dbReference type="EMBL" id="BONJ01000020">
    <property type="protein sequence ID" value="GIG15351.1"/>
    <property type="molecule type" value="Genomic_DNA"/>
</dbReference>
<gene>
    <name evidence="2" type="ORF">Cme02nite_36830</name>
</gene>
<proteinExistence type="predicted"/>
<dbReference type="Proteomes" id="UP000660339">
    <property type="component" value="Unassembled WGS sequence"/>
</dbReference>
<accession>A0A8J3LHN4</accession>
<organism evidence="2 3">
    <name type="scientific">Catellatospora methionotrophica</name>
    <dbReference type="NCBI Taxonomy" id="121620"/>
    <lineage>
        <taxon>Bacteria</taxon>
        <taxon>Bacillati</taxon>
        <taxon>Actinomycetota</taxon>
        <taxon>Actinomycetes</taxon>
        <taxon>Micromonosporales</taxon>
        <taxon>Micromonosporaceae</taxon>
        <taxon>Catellatospora</taxon>
    </lineage>
</organism>
<dbReference type="RefSeq" id="WP_166379775.1">
    <property type="nucleotide sequence ID" value="NZ_BAAATT010000005.1"/>
</dbReference>
<protein>
    <recommendedName>
        <fullName evidence="1">SnoaL-like domain-containing protein</fullName>
    </recommendedName>
</protein>
<dbReference type="SUPFAM" id="SSF54427">
    <property type="entry name" value="NTF2-like"/>
    <property type="match status" value="1"/>
</dbReference>
<evidence type="ECO:0000313" key="2">
    <source>
        <dbReference type="EMBL" id="GIG15351.1"/>
    </source>
</evidence>